<sequence length="81" mass="9358">MAKTYTIVSIVGLLPVSLACHAARCVCVELLQWLQNLDYVHHVGCFLQFHVCILRHDVHACRPKQFIVCLRLQDIYKSYIC</sequence>
<evidence type="ECO:0000256" key="1">
    <source>
        <dbReference type="SAM" id="SignalP"/>
    </source>
</evidence>
<reference evidence="2 3" key="1">
    <citation type="submission" date="2019-09" db="EMBL/GenBank/DDBJ databases">
        <authorList>
            <consortium name="DOE Joint Genome Institute"/>
            <person name="Mondo S.J."/>
            <person name="Navarro-Mendoza M.I."/>
            <person name="Perez-Arques C."/>
            <person name="Panchal S."/>
            <person name="Nicolas F.E."/>
            <person name="Ganguly P."/>
            <person name="Pangilinan J."/>
            <person name="Grigoriev I."/>
            <person name="Heitman J."/>
            <person name="Sanya K."/>
            <person name="Garre V."/>
        </authorList>
    </citation>
    <scope>NUCLEOTIDE SEQUENCE [LARGE SCALE GENOMIC DNA]</scope>
    <source>
        <strain evidence="2 3">MU402</strain>
    </source>
</reference>
<keyword evidence="1" id="KW-0732">Signal</keyword>
<organism evidence="2 3">
    <name type="scientific">Mucor circinelloides f. lusitanicus</name>
    <name type="common">Mucor racemosus var. lusitanicus</name>
    <dbReference type="NCBI Taxonomy" id="29924"/>
    <lineage>
        <taxon>Eukaryota</taxon>
        <taxon>Fungi</taxon>
        <taxon>Fungi incertae sedis</taxon>
        <taxon>Mucoromycota</taxon>
        <taxon>Mucoromycotina</taxon>
        <taxon>Mucoromycetes</taxon>
        <taxon>Mucorales</taxon>
        <taxon>Mucorineae</taxon>
        <taxon>Mucoraceae</taxon>
        <taxon>Mucor</taxon>
    </lineage>
</organism>
<dbReference type="PROSITE" id="PS51257">
    <property type="entry name" value="PROKAR_LIPOPROTEIN"/>
    <property type="match status" value="1"/>
</dbReference>
<dbReference type="Proteomes" id="UP000469890">
    <property type="component" value="Unassembled WGS sequence"/>
</dbReference>
<evidence type="ECO:0000313" key="2">
    <source>
        <dbReference type="EMBL" id="KAF1798435.1"/>
    </source>
</evidence>
<accession>A0A8H4BA43</accession>
<feature type="chain" id="PRO_5034554016" description="Secreted protein" evidence="1">
    <location>
        <begin position="20"/>
        <end position="81"/>
    </location>
</feature>
<gene>
    <name evidence="2" type="ORF">FB192DRAFT_1391569</name>
</gene>
<feature type="signal peptide" evidence="1">
    <location>
        <begin position="1"/>
        <end position="19"/>
    </location>
</feature>
<dbReference type="EMBL" id="JAAECE010000007">
    <property type="protein sequence ID" value="KAF1798435.1"/>
    <property type="molecule type" value="Genomic_DNA"/>
</dbReference>
<evidence type="ECO:0008006" key="4">
    <source>
        <dbReference type="Google" id="ProtNLM"/>
    </source>
</evidence>
<name>A0A8H4BA43_MUCCL</name>
<protein>
    <recommendedName>
        <fullName evidence="4">Secreted protein</fullName>
    </recommendedName>
</protein>
<proteinExistence type="predicted"/>
<evidence type="ECO:0000313" key="3">
    <source>
        <dbReference type="Proteomes" id="UP000469890"/>
    </source>
</evidence>
<dbReference type="AlphaFoldDB" id="A0A8H4BA43"/>
<comment type="caution">
    <text evidence="2">The sequence shown here is derived from an EMBL/GenBank/DDBJ whole genome shotgun (WGS) entry which is preliminary data.</text>
</comment>